<dbReference type="AlphaFoldDB" id="A0A9P5PF02"/>
<evidence type="ECO:0000256" key="1">
    <source>
        <dbReference type="SAM" id="Phobius"/>
    </source>
</evidence>
<dbReference type="Proteomes" id="UP000772434">
    <property type="component" value="Unassembled WGS sequence"/>
</dbReference>
<name>A0A9P5PF02_9AGAR</name>
<keyword evidence="1" id="KW-0812">Transmembrane</keyword>
<evidence type="ECO:0000313" key="2">
    <source>
        <dbReference type="EMBL" id="KAF9062141.1"/>
    </source>
</evidence>
<accession>A0A9P5PF02</accession>
<feature type="transmembrane region" description="Helical" evidence="1">
    <location>
        <begin position="117"/>
        <end position="138"/>
    </location>
</feature>
<gene>
    <name evidence="2" type="ORF">BDP27DRAFT_305605</name>
</gene>
<dbReference type="OrthoDB" id="3038990at2759"/>
<reference evidence="2" key="1">
    <citation type="submission" date="2020-11" db="EMBL/GenBank/DDBJ databases">
        <authorList>
            <consortium name="DOE Joint Genome Institute"/>
            <person name="Ahrendt S."/>
            <person name="Riley R."/>
            <person name="Andreopoulos W."/>
            <person name="Labutti K."/>
            <person name="Pangilinan J."/>
            <person name="Ruiz-Duenas F.J."/>
            <person name="Barrasa J.M."/>
            <person name="Sanchez-Garcia M."/>
            <person name="Camarero S."/>
            <person name="Miyauchi S."/>
            <person name="Serrano A."/>
            <person name="Linde D."/>
            <person name="Babiker R."/>
            <person name="Drula E."/>
            <person name="Ayuso-Fernandez I."/>
            <person name="Pacheco R."/>
            <person name="Padilla G."/>
            <person name="Ferreira P."/>
            <person name="Barriuso J."/>
            <person name="Kellner H."/>
            <person name="Castanera R."/>
            <person name="Alfaro M."/>
            <person name="Ramirez L."/>
            <person name="Pisabarro A.G."/>
            <person name="Kuo A."/>
            <person name="Tritt A."/>
            <person name="Lipzen A."/>
            <person name="He G."/>
            <person name="Yan M."/>
            <person name="Ng V."/>
            <person name="Cullen D."/>
            <person name="Martin F."/>
            <person name="Rosso M.-N."/>
            <person name="Henrissat B."/>
            <person name="Hibbett D."/>
            <person name="Martinez A.T."/>
            <person name="Grigoriev I.V."/>
        </authorList>
    </citation>
    <scope>NUCLEOTIDE SEQUENCE</scope>
    <source>
        <strain evidence="2">AH 40177</strain>
    </source>
</reference>
<keyword evidence="3" id="KW-1185">Reference proteome</keyword>
<proteinExistence type="predicted"/>
<comment type="caution">
    <text evidence="2">The sequence shown here is derived from an EMBL/GenBank/DDBJ whole genome shotgun (WGS) entry which is preliminary data.</text>
</comment>
<feature type="transmembrane region" description="Helical" evidence="1">
    <location>
        <begin position="93"/>
        <end position="111"/>
    </location>
</feature>
<dbReference type="EMBL" id="JADNRY010000181">
    <property type="protein sequence ID" value="KAF9062141.1"/>
    <property type="molecule type" value="Genomic_DNA"/>
</dbReference>
<protein>
    <submittedName>
        <fullName evidence="2">Uncharacterized protein</fullName>
    </submittedName>
</protein>
<evidence type="ECO:0000313" key="3">
    <source>
        <dbReference type="Proteomes" id="UP000772434"/>
    </source>
</evidence>
<sequence length="180" mass="20224">MVDITPDARPIHRSPLLGSDSVDFGLRQLRIFGNFLPDLQVIPHGSPVQSWCRIPWWGGSGLSPTQAFRARVLAFAGRDLPYFTRAFLQDGQFYYFISIVSGAAALALVLNKSVYPLYRPLLAPIHPVLLNITAGHVFREVKLGRMRERELTLAFQQSKIEETLSLRSIPHDEEAREGPS</sequence>
<keyword evidence="1" id="KW-1133">Transmembrane helix</keyword>
<keyword evidence="1" id="KW-0472">Membrane</keyword>
<organism evidence="2 3">
    <name type="scientific">Rhodocollybia butyracea</name>
    <dbReference type="NCBI Taxonomy" id="206335"/>
    <lineage>
        <taxon>Eukaryota</taxon>
        <taxon>Fungi</taxon>
        <taxon>Dikarya</taxon>
        <taxon>Basidiomycota</taxon>
        <taxon>Agaricomycotina</taxon>
        <taxon>Agaricomycetes</taxon>
        <taxon>Agaricomycetidae</taxon>
        <taxon>Agaricales</taxon>
        <taxon>Marasmiineae</taxon>
        <taxon>Omphalotaceae</taxon>
        <taxon>Rhodocollybia</taxon>
    </lineage>
</organism>